<comment type="catalytic activity">
    <reaction evidence="9">
        <text>adenosine + H2O + H(+) = inosine + NH4(+)</text>
        <dbReference type="Rhea" id="RHEA:24408"/>
        <dbReference type="ChEBI" id="CHEBI:15377"/>
        <dbReference type="ChEBI" id="CHEBI:15378"/>
        <dbReference type="ChEBI" id="CHEBI:16335"/>
        <dbReference type="ChEBI" id="CHEBI:17596"/>
        <dbReference type="ChEBI" id="CHEBI:28938"/>
        <dbReference type="EC" id="3.5.4.4"/>
    </reaction>
    <physiologicalReaction direction="left-to-right" evidence="9">
        <dbReference type="Rhea" id="RHEA:24409"/>
    </physiologicalReaction>
</comment>
<comment type="catalytic activity">
    <reaction evidence="10">
        <text>adenosine + phosphate = alpha-D-ribose 1-phosphate + adenine</text>
        <dbReference type="Rhea" id="RHEA:27642"/>
        <dbReference type="ChEBI" id="CHEBI:16335"/>
        <dbReference type="ChEBI" id="CHEBI:16708"/>
        <dbReference type="ChEBI" id="CHEBI:43474"/>
        <dbReference type="ChEBI" id="CHEBI:57720"/>
        <dbReference type="EC" id="2.4.2.1"/>
    </reaction>
    <physiologicalReaction direction="left-to-right" evidence="10">
        <dbReference type="Rhea" id="RHEA:27643"/>
    </physiologicalReaction>
</comment>
<evidence type="ECO:0000256" key="6">
    <source>
        <dbReference type="ARBA" id="ARBA00022723"/>
    </source>
</evidence>
<comment type="catalytic activity">
    <reaction evidence="11">
        <text>S-methyl-5'-thioadenosine + phosphate = 5-(methylsulfanyl)-alpha-D-ribose 1-phosphate + adenine</text>
        <dbReference type="Rhea" id="RHEA:11852"/>
        <dbReference type="ChEBI" id="CHEBI:16708"/>
        <dbReference type="ChEBI" id="CHEBI:17509"/>
        <dbReference type="ChEBI" id="CHEBI:43474"/>
        <dbReference type="ChEBI" id="CHEBI:58533"/>
        <dbReference type="EC" id="2.4.2.28"/>
    </reaction>
    <physiologicalReaction direction="left-to-right" evidence="11">
        <dbReference type="Rhea" id="RHEA:11853"/>
    </physiologicalReaction>
</comment>
<keyword evidence="8" id="KW-0862">Zinc</keyword>
<keyword evidence="14" id="KW-1185">Reference proteome</keyword>
<evidence type="ECO:0000256" key="11">
    <source>
        <dbReference type="ARBA" id="ARBA00049893"/>
    </source>
</evidence>
<comment type="similarity">
    <text evidence="4 12">Belongs to the purine nucleoside phosphorylase YfiH/LACC1 family.</text>
</comment>
<reference evidence="13 14" key="1">
    <citation type="submission" date="2020-07" db="EMBL/GenBank/DDBJ databases">
        <title>Genomic Encyclopedia of Type Strains, Phase IV (KMG-IV): sequencing the most valuable type-strain genomes for metagenomic binning, comparative biology and taxonomic classification.</title>
        <authorList>
            <person name="Goeker M."/>
        </authorList>
    </citation>
    <scope>NUCLEOTIDE SEQUENCE [LARGE SCALE GENOMIC DNA]</scope>
    <source>
        <strain evidence="13 14">DSM 15730</strain>
    </source>
</reference>
<comment type="cofactor">
    <cofactor evidence="2">
        <name>Zn(2+)</name>
        <dbReference type="ChEBI" id="CHEBI:29105"/>
    </cofactor>
</comment>
<dbReference type="AlphaFoldDB" id="A0A7W0BX10"/>
<dbReference type="InterPro" id="IPR003730">
    <property type="entry name" value="Cu_polyphenol_OxRdtase"/>
</dbReference>
<name>A0A7W0BX10_9BACL</name>
<evidence type="ECO:0000256" key="1">
    <source>
        <dbReference type="ARBA" id="ARBA00000553"/>
    </source>
</evidence>
<comment type="caution">
    <text evidence="13">The sequence shown here is derived from an EMBL/GenBank/DDBJ whole genome shotgun (WGS) entry which is preliminary data.</text>
</comment>
<sequence length="274" mass="30752">MSEIFQRTGEELLLLQNWSKLSQEVVAGFTTKHGGISDEPFATFNLGLHVSDVVSSVRHNRQTLANLLQFPLERWVCCEQTHDSRIEKVTKSDGGKGVVDYHSAIAGTDGLYTDEAGVLLTLCFADCVPLYFIAPKQNMIGLAHAGWKGTVKNIAGKMVRLWNEREHIPFDDIYVAIGPSIGSCCYIVDDRVIHLVNNVLGETNSVPYRLISVGQYALDLKELNKVLLIKAGMREEQIYLSHYCTSCTDHLFFSHRRDNGKTGRMMAFIGRREE</sequence>
<dbReference type="GO" id="GO:0017061">
    <property type="term" value="F:S-methyl-5-thioadenosine phosphorylase activity"/>
    <property type="evidence" value="ECO:0007669"/>
    <property type="project" value="UniProtKB-EC"/>
</dbReference>
<evidence type="ECO:0000256" key="9">
    <source>
        <dbReference type="ARBA" id="ARBA00047989"/>
    </source>
</evidence>
<evidence type="ECO:0000256" key="8">
    <source>
        <dbReference type="ARBA" id="ARBA00022833"/>
    </source>
</evidence>
<dbReference type="InterPro" id="IPR011324">
    <property type="entry name" value="Cytotoxic_necrot_fac-like_cat"/>
</dbReference>
<evidence type="ECO:0000256" key="7">
    <source>
        <dbReference type="ARBA" id="ARBA00022801"/>
    </source>
</evidence>
<keyword evidence="5" id="KW-0808">Transferase</keyword>
<keyword evidence="7" id="KW-0378">Hydrolase</keyword>
<evidence type="ECO:0000313" key="14">
    <source>
        <dbReference type="Proteomes" id="UP000523087"/>
    </source>
</evidence>
<comment type="catalytic activity">
    <reaction evidence="1">
        <text>inosine + phosphate = alpha-D-ribose 1-phosphate + hypoxanthine</text>
        <dbReference type="Rhea" id="RHEA:27646"/>
        <dbReference type="ChEBI" id="CHEBI:17368"/>
        <dbReference type="ChEBI" id="CHEBI:17596"/>
        <dbReference type="ChEBI" id="CHEBI:43474"/>
        <dbReference type="ChEBI" id="CHEBI:57720"/>
        <dbReference type="EC" id="2.4.2.1"/>
    </reaction>
    <physiologicalReaction direction="left-to-right" evidence="1">
        <dbReference type="Rhea" id="RHEA:27647"/>
    </physiologicalReaction>
</comment>
<comment type="function">
    <text evidence="3">Purine nucleoside enzyme that catalyzes the phosphorolysis of adenosine and inosine nucleosides, yielding D-ribose 1-phosphate and the respective free bases, adenine and hypoxanthine. Also catalyzes the phosphorolysis of S-methyl-5'-thioadenosine into adenine and S-methyl-5-thio-alpha-D-ribose 1-phosphate. Also has adenosine deaminase activity.</text>
</comment>
<proteinExistence type="inferred from homology"/>
<dbReference type="InterPro" id="IPR038371">
    <property type="entry name" value="Cu_polyphenol_OxRdtase_sf"/>
</dbReference>
<gene>
    <name evidence="13" type="ORF">HNR31_000841</name>
</gene>
<evidence type="ECO:0000256" key="10">
    <source>
        <dbReference type="ARBA" id="ARBA00048968"/>
    </source>
</evidence>
<evidence type="ECO:0000256" key="5">
    <source>
        <dbReference type="ARBA" id="ARBA00022679"/>
    </source>
</evidence>
<keyword evidence="6" id="KW-0479">Metal-binding</keyword>
<dbReference type="Gene3D" id="3.60.140.10">
    <property type="entry name" value="CNF1/YfiH-like putative cysteine hydrolases"/>
    <property type="match status" value="1"/>
</dbReference>
<evidence type="ECO:0000256" key="2">
    <source>
        <dbReference type="ARBA" id="ARBA00001947"/>
    </source>
</evidence>
<dbReference type="GO" id="GO:0016787">
    <property type="term" value="F:hydrolase activity"/>
    <property type="evidence" value="ECO:0007669"/>
    <property type="project" value="UniProtKB-KW"/>
</dbReference>
<dbReference type="SUPFAM" id="SSF64438">
    <property type="entry name" value="CNF1/YfiH-like putative cysteine hydrolases"/>
    <property type="match status" value="1"/>
</dbReference>
<evidence type="ECO:0000313" key="13">
    <source>
        <dbReference type="EMBL" id="MBA2874071.1"/>
    </source>
</evidence>
<evidence type="ECO:0000256" key="4">
    <source>
        <dbReference type="ARBA" id="ARBA00007353"/>
    </source>
</evidence>
<dbReference type="PANTHER" id="PTHR30616">
    <property type="entry name" value="UNCHARACTERIZED PROTEIN YFIH"/>
    <property type="match status" value="1"/>
</dbReference>
<evidence type="ECO:0000256" key="3">
    <source>
        <dbReference type="ARBA" id="ARBA00003215"/>
    </source>
</evidence>
<dbReference type="EMBL" id="JACDUT010000002">
    <property type="protein sequence ID" value="MBA2874071.1"/>
    <property type="molecule type" value="Genomic_DNA"/>
</dbReference>
<dbReference type="Pfam" id="PF02578">
    <property type="entry name" value="Cu-oxidase_4"/>
    <property type="match status" value="1"/>
</dbReference>
<protein>
    <recommendedName>
        <fullName evidence="12">Purine nucleoside phosphorylase</fullName>
    </recommendedName>
</protein>
<accession>A0A7W0BX10</accession>
<dbReference type="GO" id="GO:0005507">
    <property type="term" value="F:copper ion binding"/>
    <property type="evidence" value="ECO:0007669"/>
    <property type="project" value="TreeGrafter"/>
</dbReference>
<dbReference type="CDD" id="cd16833">
    <property type="entry name" value="YfiH"/>
    <property type="match status" value="1"/>
</dbReference>
<dbReference type="NCBIfam" id="TIGR00726">
    <property type="entry name" value="peptidoglycan editing factor PgeF"/>
    <property type="match status" value="1"/>
</dbReference>
<dbReference type="RefSeq" id="WP_181555005.1">
    <property type="nucleotide sequence ID" value="NZ_JACDUT010000002.1"/>
</dbReference>
<organism evidence="13 14">
    <name type="scientific">Thermaerobacillus caldiproteolyticus</name>
    <dbReference type="NCBI Taxonomy" id="247480"/>
    <lineage>
        <taxon>Bacteria</taxon>
        <taxon>Bacillati</taxon>
        <taxon>Bacillota</taxon>
        <taxon>Bacilli</taxon>
        <taxon>Bacillales</taxon>
        <taxon>Anoxybacillaceae</taxon>
        <taxon>Thermaerobacillus</taxon>
    </lineage>
</organism>
<evidence type="ECO:0000256" key="12">
    <source>
        <dbReference type="RuleBase" id="RU361274"/>
    </source>
</evidence>
<dbReference type="Proteomes" id="UP000523087">
    <property type="component" value="Unassembled WGS sequence"/>
</dbReference>
<dbReference type="PANTHER" id="PTHR30616:SF2">
    <property type="entry name" value="PURINE NUCLEOSIDE PHOSPHORYLASE LACC1"/>
    <property type="match status" value="1"/>
</dbReference>